<name>A0ABX0G4Q7_9RHOB</name>
<dbReference type="InterPro" id="IPR012338">
    <property type="entry name" value="Beta-lactam/transpept-like"/>
</dbReference>
<comment type="similarity">
    <text evidence="1 7">Belongs to the peptidase S11 family.</text>
</comment>
<keyword evidence="4" id="KW-0133">Cell shape</keyword>
<organism evidence="10 11">
    <name type="scientific">Rhodobacter calidifons</name>
    <dbReference type="NCBI Taxonomy" id="2715277"/>
    <lineage>
        <taxon>Bacteria</taxon>
        <taxon>Pseudomonadati</taxon>
        <taxon>Pseudomonadota</taxon>
        <taxon>Alphaproteobacteria</taxon>
        <taxon>Rhodobacterales</taxon>
        <taxon>Rhodobacter group</taxon>
        <taxon>Rhodobacter</taxon>
    </lineage>
</organism>
<evidence type="ECO:0000313" key="10">
    <source>
        <dbReference type="EMBL" id="NHB76208.1"/>
    </source>
</evidence>
<evidence type="ECO:0000259" key="9">
    <source>
        <dbReference type="Pfam" id="PF00768"/>
    </source>
</evidence>
<dbReference type="SUPFAM" id="SSF56601">
    <property type="entry name" value="beta-lactamase/transpeptidase-like"/>
    <property type="match status" value="1"/>
</dbReference>
<dbReference type="PANTHER" id="PTHR21581">
    <property type="entry name" value="D-ALANYL-D-ALANINE CARBOXYPEPTIDASE"/>
    <property type="match status" value="1"/>
</dbReference>
<keyword evidence="5" id="KW-0573">Peptidoglycan synthesis</keyword>
<evidence type="ECO:0000256" key="3">
    <source>
        <dbReference type="ARBA" id="ARBA00022801"/>
    </source>
</evidence>
<keyword evidence="2" id="KW-0732">Signal</keyword>
<keyword evidence="10" id="KW-0121">Carboxypeptidase</keyword>
<feature type="domain" description="Peptidase S11 D-alanyl-D-alanine carboxypeptidase A N-terminal" evidence="9">
    <location>
        <begin position="20"/>
        <end position="237"/>
    </location>
</feature>
<keyword evidence="10" id="KW-0645">Protease</keyword>
<proteinExistence type="inferred from homology"/>
<keyword evidence="11" id="KW-1185">Reference proteome</keyword>
<evidence type="ECO:0000256" key="5">
    <source>
        <dbReference type="ARBA" id="ARBA00022984"/>
    </source>
</evidence>
<evidence type="ECO:0000313" key="11">
    <source>
        <dbReference type="Proteomes" id="UP001515660"/>
    </source>
</evidence>
<dbReference type="PRINTS" id="PR00725">
    <property type="entry name" value="DADACBPTASE1"/>
</dbReference>
<dbReference type="InterPro" id="IPR018044">
    <property type="entry name" value="Peptidase_S11"/>
</dbReference>
<evidence type="ECO:0000256" key="4">
    <source>
        <dbReference type="ARBA" id="ARBA00022960"/>
    </source>
</evidence>
<gene>
    <name evidence="10" type="ORF">G8O29_05550</name>
</gene>
<evidence type="ECO:0000256" key="6">
    <source>
        <dbReference type="ARBA" id="ARBA00023316"/>
    </source>
</evidence>
<keyword evidence="3" id="KW-0378">Hydrolase</keyword>
<accession>A0ABX0G4Q7</accession>
<dbReference type="InterPro" id="IPR001967">
    <property type="entry name" value="Peptidase_S11_N"/>
</dbReference>
<evidence type="ECO:0000256" key="8">
    <source>
        <dbReference type="SAM" id="MobiDB-lite"/>
    </source>
</evidence>
<dbReference type="PANTHER" id="PTHR21581:SF6">
    <property type="entry name" value="TRAFFICKING PROTEIN PARTICLE COMPLEX SUBUNIT 12"/>
    <property type="match status" value="1"/>
</dbReference>
<keyword evidence="6" id="KW-0961">Cell wall biogenesis/degradation</keyword>
<evidence type="ECO:0000256" key="2">
    <source>
        <dbReference type="ARBA" id="ARBA00022729"/>
    </source>
</evidence>
<dbReference type="Pfam" id="PF00768">
    <property type="entry name" value="Peptidase_S11"/>
    <property type="match status" value="1"/>
</dbReference>
<dbReference type="Gene3D" id="3.40.710.10">
    <property type="entry name" value="DD-peptidase/beta-lactamase superfamily"/>
    <property type="match status" value="1"/>
</dbReference>
<comment type="caution">
    <text evidence="10">The sequence shown here is derived from an EMBL/GenBank/DDBJ whole genome shotgun (WGS) entry which is preliminary data.</text>
</comment>
<reference evidence="10 11" key="1">
    <citation type="journal article" date="2022" name="Microorganisms">
        <title>Genome Sequence and Characterization of a Xanthorhodopsin-Containing, Aerobic Anoxygenic Phototrophic Rhodobacter Species, Isolated from Mesophilic Conditions at Yellowstone National Park.</title>
        <authorList>
            <person name="Kyndt J.A."/>
            <person name="Robertson S."/>
            <person name="Shoffstall I.B."/>
            <person name="Ramaley R.F."/>
            <person name="Meyer T.E."/>
        </authorList>
    </citation>
    <scope>NUCLEOTIDE SEQUENCE [LARGE SCALE GENOMIC DNA]</scope>
    <source>
        <strain evidence="10 11">M37P</strain>
    </source>
</reference>
<sequence length="656" mass="67926">MFFVVSTVVVAFPLKAAPFAAIVMDGRTGEILYEKNAYARLHPASLTKMMTLYIAFQEIEAGRLSLDTMVTVSKYAASQPPSRLGLKPGQRISMRHLIRAAAIKSANDAASAIGDHISGDHEAFAKRMTRTARQLGMNNTTFRNANGLTAEGHLSTAHDMNVLGRHLFYDFPQYYHIFSRRTADAGIATVTNTNSRFLDSYEGADGIKTGFTSPAGFNLTASARRGNKHIIATIFGGTSSAARNAKMAELMDIGFGKARNGVKEQPPKVAPIEDALVASLDTAIDEIDAVGGAGKTVRVSGEVRKSPRPKARPAVPVVPDAVAVAMAQGIEGALAEATAEPAPEGTLDFQAQAMAAAEQATEAPMALAEAAPAAEALPETLIAAAVEEAAVPVVAPEPGTLEAQAMALAAPAAGTLLAEAAPEMPVASASEALADPALAAFKPKARPEPSTTTDIAAAEPEPEPEAGAPVAPVAEVTAETMAPGIVLAEAGPALEVTHPGPDAAAEGPAALLADVTAVETVAGAAAMAPAALAADLAPNGAASVMPKRQAPIFERPQTAEVQQEPRPTEEVVVVMSTSGGRHFGVNVGEYSSRYEADRALLKTALAESATLNEGNRRAIQSGGKWRASFMGLTEEQAQLACRRLMARAIPCETVGG</sequence>
<dbReference type="GO" id="GO:0004180">
    <property type="term" value="F:carboxypeptidase activity"/>
    <property type="evidence" value="ECO:0007669"/>
    <property type="project" value="UniProtKB-KW"/>
</dbReference>
<protein>
    <submittedName>
        <fullName evidence="10">D-alanyl-D-alanine carboxypeptidase</fullName>
    </submittedName>
</protein>
<dbReference type="EMBL" id="JAANHS010000003">
    <property type="protein sequence ID" value="NHB76208.1"/>
    <property type="molecule type" value="Genomic_DNA"/>
</dbReference>
<evidence type="ECO:0000256" key="7">
    <source>
        <dbReference type="RuleBase" id="RU004016"/>
    </source>
</evidence>
<feature type="region of interest" description="Disordered" evidence="8">
    <location>
        <begin position="440"/>
        <end position="469"/>
    </location>
</feature>
<evidence type="ECO:0000256" key="1">
    <source>
        <dbReference type="ARBA" id="ARBA00007164"/>
    </source>
</evidence>
<dbReference type="Proteomes" id="UP001515660">
    <property type="component" value="Unassembled WGS sequence"/>
</dbReference>